<accession>A0A939LYY9</accession>
<proteinExistence type="predicted"/>
<evidence type="ECO:0000256" key="2">
    <source>
        <dbReference type="SAM" id="Phobius"/>
    </source>
</evidence>
<comment type="caution">
    <text evidence="3">The sequence shown here is derived from an EMBL/GenBank/DDBJ whole genome shotgun (WGS) entry which is preliminary data.</text>
</comment>
<feature type="compositionally biased region" description="Low complexity" evidence="1">
    <location>
        <begin position="22"/>
        <end position="42"/>
    </location>
</feature>
<gene>
    <name evidence="3" type="ORF">J4H91_09300</name>
</gene>
<dbReference type="RefSeq" id="WP_208045984.1">
    <property type="nucleotide sequence ID" value="NZ_JAGDYL010000014.1"/>
</dbReference>
<feature type="transmembrane region" description="Helical" evidence="2">
    <location>
        <begin position="133"/>
        <end position="157"/>
    </location>
</feature>
<dbReference type="AlphaFoldDB" id="A0A939LYY9"/>
<protein>
    <submittedName>
        <fullName evidence="3">Uncharacterized protein</fullName>
    </submittedName>
</protein>
<feature type="transmembrane region" description="Helical" evidence="2">
    <location>
        <begin position="108"/>
        <end position="127"/>
    </location>
</feature>
<sequence>MNEQHDDTQPLTEGLHTEETQPSAGAAPTADTPTATDTQPSPEKAQPPGDAPLPTDAPPETRLRAAAPPSGEEAPAEPAPGIPHAAPTPGAVADPSPNRRPRPRTGPIVWGALILAFCGYIAQRVFGTAELDAGWWIAATTIALGALLLLVGAAVVVRGRR</sequence>
<dbReference type="Proteomes" id="UP000664398">
    <property type="component" value="Unassembled WGS sequence"/>
</dbReference>
<evidence type="ECO:0000313" key="4">
    <source>
        <dbReference type="Proteomes" id="UP000664398"/>
    </source>
</evidence>
<reference evidence="3" key="1">
    <citation type="submission" date="2021-03" db="EMBL/GenBank/DDBJ databases">
        <title>Leucobacter chromiisoli sp. nov., isolated from chromium-containing soil of chemical plant.</title>
        <authorList>
            <person name="Xu Z."/>
        </authorList>
    </citation>
    <scope>NUCLEOTIDE SEQUENCE</scope>
    <source>
        <strain evidence="3">A2</strain>
    </source>
</reference>
<feature type="region of interest" description="Disordered" evidence="1">
    <location>
        <begin position="1"/>
        <end position="104"/>
    </location>
</feature>
<evidence type="ECO:0000313" key="3">
    <source>
        <dbReference type="EMBL" id="MBO1805513.1"/>
    </source>
</evidence>
<dbReference type="EMBL" id="JAGDYL010000014">
    <property type="protein sequence ID" value="MBO1805513.1"/>
    <property type="molecule type" value="Genomic_DNA"/>
</dbReference>
<evidence type="ECO:0000256" key="1">
    <source>
        <dbReference type="SAM" id="MobiDB-lite"/>
    </source>
</evidence>
<keyword evidence="2" id="KW-0472">Membrane</keyword>
<name>A0A939LYY9_9MICO</name>
<keyword evidence="2" id="KW-1133">Transmembrane helix</keyword>
<organism evidence="3 4">
    <name type="scientific">Leucobacter ruminantium</name>
    <dbReference type="NCBI Taxonomy" id="1289170"/>
    <lineage>
        <taxon>Bacteria</taxon>
        <taxon>Bacillati</taxon>
        <taxon>Actinomycetota</taxon>
        <taxon>Actinomycetes</taxon>
        <taxon>Micrococcales</taxon>
        <taxon>Microbacteriaceae</taxon>
        <taxon>Leucobacter</taxon>
    </lineage>
</organism>
<keyword evidence="4" id="KW-1185">Reference proteome</keyword>
<keyword evidence="2" id="KW-0812">Transmembrane</keyword>